<evidence type="ECO:0000313" key="3">
    <source>
        <dbReference type="Proteomes" id="UP000198860"/>
    </source>
</evidence>
<keyword evidence="1" id="KW-0472">Membrane</keyword>
<dbReference type="RefSeq" id="WP_089650631.1">
    <property type="nucleotide sequence ID" value="NZ_FNIZ01000001.1"/>
</dbReference>
<dbReference type="OrthoDB" id="2974230at2"/>
<feature type="transmembrane region" description="Helical" evidence="1">
    <location>
        <begin position="33"/>
        <end position="51"/>
    </location>
</feature>
<keyword evidence="3" id="KW-1185">Reference proteome</keyword>
<reference evidence="3" key="1">
    <citation type="submission" date="2016-10" db="EMBL/GenBank/DDBJ databases">
        <authorList>
            <person name="Varghese N."/>
            <person name="Submissions S."/>
        </authorList>
    </citation>
    <scope>NUCLEOTIDE SEQUENCE [LARGE SCALE GENOMIC DNA]</scope>
    <source>
        <strain evidence="3">CGMCC 1.3703</strain>
    </source>
</reference>
<dbReference type="EMBL" id="FNIZ01000001">
    <property type="protein sequence ID" value="SDN81510.1"/>
    <property type="molecule type" value="Genomic_DNA"/>
</dbReference>
<organism evidence="2 3">
    <name type="scientific">Halobacillus aidingensis</name>
    <dbReference type="NCBI Taxonomy" id="240303"/>
    <lineage>
        <taxon>Bacteria</taxon>
        <taxon>Bacillati</taxon>
        <taxon>Bacillota</taxon>
        <taxon>Bacilli</taxon>
        <taxon>Bacillales</taxon>
        <taxon>Bacillaceae</taxon>
        <taxon>Halobacillus</taxon>
    </lineage>
</organism>
<dbReference type="Proteomes" id="UP000198860">
    <property type="component" value="Unassembled WGS sequence"/>
</dbReference>
<dbReference type="AlphaFoldDB" id="A0A1H0EGQ4"/>
<keyword evidence="1" id="KW-0812">Transmembrane</keyword>
<keyword evidence="1" id="KW-1133">Transmembrane helix</keyword>
<name>A0A1H0EGQ4_HALAD</name>
<feature type="transmembrane region" description="Helical" evidence="1">
    <location>
        <begin position="12"/>
        <end position="27"/>
    </location>
</feature>
<evidence type="ECO:0000256" key="1">
    <source>
        <dbReference type="SAM" id="Phobius"/>
    </source>
</evidence>
<gene>
    <name evidence="2" type="ORF">SAMN05421677_101189</name>
</gene>
<dbReference type="STRING" id="240303.SAMN05421677_101189"/>
<accession>A0A1H0EGQ4</accession>
<proteinExistence type="predicted"/>
<sequence>MFTRRNQKKDIARFVFLLVVIIISPFLHATFDWFVSLAIVFFLYFVLMFLVKHLNKKTNEY</sequence>
<protein>
    <submittedName>
        <fullName evidence="2">Uncharacterized protein</fullName>
    </submittedName>
</protein>
<evidence type="ECO:0000313" key="2">
    <source>
        <dbReference type="EMBL" id="SDN81510.1"/>
    </source>
</evidence>